<proteinExistence type="predicted"/>
<dbReference type="PATRIC" id="fig|1137280.3.peg.498"/>
<dbReference type="STRING" id="1137280.D777_00682"/>
<protein>
    <submittedName>
        <fullName evidence="1">Uncharacterized protein</fullName>
    </submittedName>
</protein>
<evidence type="ECO:0000313" key="1">
    <source>
        <dbReference type="EMBL" id="KEF32048.1"/>
    </source>
</evidence>
<gene>
    <name evidence="1" type="ORF">D777_00682</name>
</gene>
<comment type="caution">
    <text evidence="1">The sequence shown here is derived from an EMBL/GenBank/DDBJ whole genome shotgun (WGS) entry which is preliminary data.</text>
</comment>
<dbReference type="EMBL" id="ANIE01000003">
    <property type="protein sequence ID" value="KEF32048.1"/>
    <property type="molecule type" value="Genomic_DNA"/>
</dbReference>
<dbReference type="Proteomes" id="UP000035057">
    <property type="component" value="Unassembled WGS sequence"/>
</dbReference>
<accession>A0A072N4Z8</accession>
<reference evidence="1 2" key="1">
    <citation type="submission" date="2012-12" db="EMBL/GenBank/DDBJ databases">
        <title>Genome assembly of Marinobacter sp. AK21.</title>
        <authorList>
            <person name="Khatri I."/>
            <person name="Kumar R."/>
            <person name="Vaidya B."/>
            <person name="Subramanian S."/>
            <person name="Pinnaka A."/>
        </authorList>
    </citation>
    <scope>NUCLEOTIDE SEQUENCE [LARGE SCALE GENOMIC DNA]</scope>
    <source>
        <strain evidence="1 2">AK21</strain>
    </source>
</reference>
<keyword evidence="2" id="KW-1185">Reference proteome</keyword>
<evidence type="ECO:0000313" key="2">
    <source>
        <dbReference type="Proteomes" id="UP000035057"/>
    </source>
</evidence>
<name>A0A072N4Z8_9GAMM</name>
<dbReference type="AlphaFoldDB" id="A0A072N4Z8"/>
<sequence>MAILGFSDRRKTMFRFDRHVVAEWRNALFKETSVLIGVLSAVMLSACDSQSGDAAGKQSEAASHVSSSPQTASDTDISLALEPAQLDWVGEKIFQNECAGKLECLVHWNKGEAFPSLGIGHFIWYPKGVDGRFTESFPKLIQYMVQRQASLPDSLVGLDPFDAPWPDRDAFLQAKNSPRLAELRQFLAGTQGLQAEFIFRRARESLEKVVQAAPEPRREEVRARLVDLSATPGGVYALADYVNFKGEGIAPAERYQGKGWGLLQVLLNMEAASDRPALDKFREAASYVLTRRAQNAENPIERERWLPGWLRRLESYREPPEVTSR</sequence>
<organism evidence="1 2">
    <name type="scientific">Marinobacter nitratireducens</name>
    <dbReference type="NCBI Taxonomy" id="1137280"/>
    <lineage>
        <taxon>Bacteria</taxon>
        <taxon>Pseudomonadati</taxon>
        <taxon>Pseudomonadota</taxon>
        <taxon>Gammaproteobacteria</taxon>
        <taxon>Pseudomonadales</taxon>
        <taxon>Marinobacteraceae</taxon>
        <taxon>Marinobacter</taxon>
    </lineage>
</organism>